<evidence type="ECO:0000313" key="1">
    <source>
        <dbReference type="EMBL" id="KAB7786092.1"/>
    </source>
</evidence>
<gene>
    <name evidence="1" type="ORF">F8B43_1493</name>
</gene>
<proteinExistence type="predicted"/>
<organism evidence="1 2">
    <name type="scientific">Methylorubrum populi</name>
    <dbReference type="NCBI Taxonomy" id="223967"/>
    <lineage>
        <taxon>Bacteria</taxon>
        <taxon>Pseudomonadati</taxon>
        <taxon>Pseudomonadota</taxon>
        <taxon>Alphaproteobacteria</taxon>
        <taxon>Hyphomicrobiales</taxon>
        <taxon>Methylobacteriaceae</taxon>
        <taxon>Methylorubrum</taxon>
    </lineage>
</organism>
<dbReference type="AlphaFoldDB" id="A0A833J7V2"/>
<protein>
    <submittedName>
        <fullName evidence="1">Uncharacterized protein</fullName>
    </submittedName>
</protein>
<dbReference type="EMBL" id="WEKV01000008">
    <property type="protein sequence ID" value="KAB7786092.1"/>
    <property type="molecule type" value="Genomic_DNA"/>
</dbReference>
<name>A0A833J7V2_9HYPH</name>
<comment type="caution">
    <text evidence="1">The sequence shown here is derived from an EMBL/GenBank/DDBJ whole genome shotgun (WGS) entry which is preliminary data.</text>
</comment>
<reference evidence="1 2" key="1">
    <citation type="submission" date="2019-10" db="EMBL/GenBank/DDBJ databases">
        <title>Draft Genome Sequence of the Caffeine Degrading Methylotroph Methylorubrum populi PINKEL.</title>
        <authorList>
            <person name="Dawson S.C."/>
            <person name="Zhang X."/>
            <person name="Wright M.E."/>
            <person name="Sharma G."/>
            <person name="Langner J.T."/>
            <person name="Ditty J.L."/>
            <person name="Subuyuj G.A."/>
        </authorList>
    </citation>
    <scope>NUCLEOTIDE SEQUENCE [LARGE SCALE GENOMIC DNA]</scope>
    <source>
        <strain evidence="1 2">Pinkel</strain>
    </source>
</reference>
<evidence type="ECO:0000313" key="2">
    <source>
        <dbReference type="Proteomes" id="UP000469949"/>
    </source>
</evidence>
<sequence length="68" mass="7359">MATRRPGVIHTQAAPRGRQRGVRAAIGEFFVESVARIRGKRSSFPAVMAESVRTGKISPANRPVPAMD</sequence>
<dbReference type="Proteomes" id="UP000469949">
    <property type="component" value="Unassembled WGS sequence"/>
</dbReference>
<accession>A0A833J7V2</accession>